<dbReference type="AlphaFoldDB" id="A0A149VW04"/>
<accession>A0A149VW04</accession>
<dbReference type="PATRIC" id="fig|1789004.3.peg.2159"/>
<proteinExistence type="predicted"/>
<gene>
    <name evidence="1" type="ORF">FEMY_20850</name>
</gene>
<dbReference type="EMBL" id="LRRD01000064">
    <property type="protein sequence ID" value="KXW57389.1"/>
    <property type="molecule type" value="Genomic_DNA"/>
</dbReference>
<dbReference type="Proteomes" id="UP000075653">
    <property type="component" value="Unassembled WGS sequence"/>
</dbReference>
<organism evidence="1 2">
    <name type="scientific">Ferrovum myxofaciens</name>
    <dbReference type="NCBI Taxonomy" id="416213"/>
    <lineage>
        <taxon>Bacteria</taxon>
        <taxon>Pseudomonadati</taxon>
        <taxon>Pseudomonadota</taxon>
        <taxon>Betaproteobacteria</taxon>
        <taxon>Ferrovales</taxon>
        <taxon>Ferrovaceae</taxon>
        <taxon>Ferrovum</taxon>
    </lineage>
</organism>
<keyword evidence="2" id="KW-1185">Reference proteome</keyword>
<sequence>MSGILYFSFKLLTSNKASYHTNVVIELNEDDLKIFKA</sequence>
<name>A0A149VW04_9PROT</name>
<protein>
    <submittedName>
        <fullName evidence="1">Uncharacterized protein</fullName>
    </submittedName>
</protein>
<evidence type="ECO:0000313" key="1">
    <source>
        <dbReference type="EMBL" id="KXW57389.1"/>
    </source>
</evidence>
<comment type="caution">
    <text evidence="1">The sequence shown here is derived from an EMBL/GenBank/DDBJ whole genome shotgun (WGS) entry which is preliminary data.</text>
</comment>
<evidence type="ECO:0000313" key="2">
    <source>
        <dbReference type="Proteomes" id="UP000075653"/>
    </source>
</evidence>
<reference evidence="1 2" key="1">
    <citation type="submission" date="2016-01" db="EMBL/GenBank/DDBJ databases">
        <title>Genome sequence of the acidophilic iron oxidising Ferrovum strain Z-31.</title>
        <authorList>
            <person name="Poehlein A."/>
            <person name="Ullrich S.R."/>
            <person name="Schloemann M."/>
            <person name="Muehling M."/>
            <person name="Daniel R."/>
        </authorList>
    </citation>
    <scope>NUCLEOTIDE SEQUENCE [LARGE SCALE GENOMIC DNA]</scope>
    <source>
        <strain evidence="1 2">Z-31</strain>
    </source>
</reference>